<dbReference type="SUPFAM" id="SSF47616">
    <property type="entry name" value="GST C-terminal domain-like"/>
    <property type="match status" value="1"/>
</dbReference>
<evidence type="ECO:0000313" key="3">
    <source>
        <dbReference type="EMBL" id="MEX4006268.1"/>
    </source>
</evidence>
<gene>
    <name evidence="3" type="ORF">V1479_03065</name>
</gene>
<dbReference type="PROSITE" id="PS50405">
    <property type="entry name" value="GST_CTER"/>
    <property type="match status" value="1"/>
</dbReference>
<dbReference type="InterPro" id="IPR004045">
    <property type="entry name" value="Glutathione_S-Trfase_N"/>
</dbReference>
<dbReference type="PANTHER" id="PTHR43968:SF6">
    <property type="entry name" value="GLUTATHIONE S-TRANSFERASE OMEGA"/>
    <property type="match status" value="1"/>
</dbReference>
<feature type="domain" description="GST N-terminal" evidence="1">
    <location>
        <begin position="1"/>
        <end position="81"/>
    </location>
</feature>
<feature type="domain" description="GST C-terminal" evidence="2">
    <location>
        <begin position="86"/>
        <end position="244"/>
    </location>
</feature>
<protein>
    <submittedName>
        <fullName evidence="3">Glutathione S-transferase family protein</fullName>
    </submittedName>
</protein>
<dbReference type="SFLD" id="SFLDS00019">
    <property type="entry name" value="Glutathione_Transferase_(cytos"/>
    <property type="match status" value="1"/>
</dbReference>
<organism evidence="3 4">
    <name type="scientific">Neoaquamicrobium sediminum</name>
    <dbReference type="NCBI Taxonomy" id="1849104"/>
    <lineage>
        <taxon>Bacteria</taxon>
        <taxon>Pseudomonadati</taxon>
        <taxon>Pseudomonadota</taxon>
        <taxon>Alphaproteobacteria</taxon>
        <taxon>Hyphomicrobiales</taxon>
        <taxon>Phyllobacteriaceae</taxon>
        <taxon>Neoaquamicrobium</taxon>
    </lineage>
</organism>
<dbReference type="Pfam" id="PF13409">
    <property type="entry name" value="GST_N_2"/>
    <property type="match status" value="1"/>
</dbReference>
<dbReference type="InterPro" id="IPR036249">
    <property type="entry name" value="Thioredoxin-like_sf"/>
</dbReference>
<keyword evidence="4" id="KW-1185">Reference proteome</keyword>
<dbReference type="Gene3D" id="3.40.30.10">
    <property type="entry name" value="Glutaredoxin"/>
    <property type="match status" value="1"/>
</dbReference>
<dbReference type="SUPFAM" id="SSF52833">
    <property type="entry name" value="Thioredoxin-like"/>
    <property type="match status" value="1"/>
</dbReference>
<dbReference type="SFLD" id="SFLDG00358">
    <property type="entry name" value="Main_(cytGST)"/>
    <property type="match status" value="1"/>
</dbReference>
<dbReference type="Gene3D" id="1.20.1050.10">
    <property type="match status" value="1"/>
</dbReference>
<sequence length="249" mass="28010">MIELLNNAYSTCSQKVRLCLHEKGLPFTDTQIDFRKNEHLAPDYLALNPNGVVPTLVHDGQPILDSSVIMEYLDEVFPQVPLSPDGPVGRADMRAWLRYFEEVPTAAIRVPSFSQVFVRHFAGLTDEQFGAEAKARPLRTHFYQKMGRTGFSDQEVEASFHALAQTIARMQKRLAGNVWLCGDALTLADICVYPTFDRMADLGHAAMWSEASDVGRWFAAMRARPANAATYYQGSRLSHRYPELQEVAL</sequence>
<name>A0ABV3WPY6_9HYPH</name>
<dbReference type="PANTHER" id="PTHR43968">
    <property type="match status" value="1"/>
</dbReference>
<dbReference type="InterPro" id="IPR004046">
    <property type="entry name" value="GST_C"/>
</dbReference>
<reference evidence="3 4" key="1">
    <citation type="submission" date="2024-01" db="EMBL/GenBank/DDBJ databases">
        <title>New evidence supports the origin of RcGTA from prophage.</title>
        <authorList>
            <person name="Xu Y."/>
            <person name="Liu B."/>
            <person name="Chen F."/>
        </authorList>
    </citation>
    <scope>NUCLEOTIDE SEQUENCE [LARGE SCALE GENOMIC DNA]</scope>
    <source>
        <strain evidence="3 4">CBW1107-2</strain>
    </source>
</reference>
<dbReference type="Proteomes" id="UP001559025">
    <property type="component" value="Unassembled WGS sequence"/>
</dbReference>
<evidence type="ECO:0000259" key="1">
    <source>
        <dbReference type="PROSITE" id="PS50404"/>
    </source>
</evidence>
<accession>A0ABV3WPY6</accession>
<dbReference type="InterPro" id="IPR010987">
    <property type="entry name" value="Glutathione-S-Trfase_C-like"/>
</dbReference>
<evidence type="ECO:0000313" key="4">
    <source>
        <dbReference type="Proteomes" id="UP001559025"/>
    </source>
</evidence>
<dbReference type="InterPro" id="IPR050983">
    <property type="entry name" value="GST_Omega/HSP26"/>
</dbReference>
<dbReference type="PROSITE" id="PS50404">
    <property type="entry name" value="GST_NTER"/>
    <property type="match status" value="1"/>
</dbReference>
<proteinExistence type="predicted"/>
<comment type="caution">
    <text evidence="3">The sequence shown here is derived from an EMBL/GenBank/DDBJ whole genome shotgun (WGS) entry which is preliminary data.</text>
</comment>
<dbReference type="RefSeq" id="WP_368801612.1">
    <property type="nucleotide sequence ID" value="NZ_JAZHFV010000001.1"/>
</dbReference>
<evidence type="ECO:0000259" key="2">
    <source>
        <dbReference type="PROSITE" id="PS50405"/>
    </source>
</evidence>
<dbReference type="EMBL" id="JAZHFV010000001">
    <property type="protein sequence ID" value="MEX4006268.1"/>
    <property type="molecule type" value="Genomic_DNA"/>
</dbReference>
<dbReference type="Pfam" id="PF00043">
    <property type="entry name" value="GST_C"/>
    <property type="match status" value="1"/>
</dbReference>
<dbReference type="InterPro" id="IPR036282">
    <property type="entry name" value="Glutathione-S-Trfase_C_sf"/>
</dbReference>
<dbReference type="InterPro" id="IPR040079">
    <property type="entry name" value="Glutathione_S-Trfase"/>
</dbReference>
<dbReference type="CDD" id="cd00570">
    <property type="entry name" value="GST_N_family"/>
    <property type="match status" value="1"/>
</dbReference>